<keyword evidence="3" id="KW-1185">Reference proteome</keyword>
<feature type="region of interest" description="Disordered" evidence="1">
    <location>
        <begin position="955"/>
        <end position="979"/>
    </location>
</feature>
<name>A0A8H6MDK2_9AGAR</name>
<reference evidence="2 3" key="1">
    <citation type="submission" date="2020-07" db="EMBL/GenBank/DDBJ databases">
        <title>Comparative genomics of pyrophilous fungi reveals a link between fire events and developmental genes.</title>
        <authorList>
            <consortium name="DOE Joint Genome Institute"/>
            <person name="Steindorff A.S."/>
            <person name="Carver A."/>
            <person name="Calhoun S."/>
            <person name="Stillman K."/>
            <person name="Liu H."/>
            <person name="Lipzen A."/>
            <person name="Pangilinan J."/>
            <person name="Labutti K."/>
            <person name="Bruns T.D."/>
            <person name="Grigoriev I.V."/>
        </authorList>
    </citation>
    <scope>NUCLEOTIDE SEQUENCE [LARGE SCALE GENOMIC DNA]</scope>
    <source>
        <strain evidence="2 3">CBS 144469</strain>
    </source>
</reference>
<feature type="compositionally biased region" description="Pro residues" evidence="1">
    <location>
        <begin position="121"/>
        <end position="133"/>
    </location>
</feature>
<accession>A0A8H6MDK2</accession>
<feature type="region of interest" description="Disordered" evidence="1">
    <location>
        <begin position="118"/>
        <end position="149"/>
    </location>
</feature>
<protein>
    <submittedName>
        <fullName evidence="2">Uncharacterized protein</fullName>
    </submittedName>
</protein>
<feature type="compositionally biased region" description="Polar residues" evidence="1">
    <location>
        <begin position="968"/>
        <end position="979"/>
    </location>
</feature>
<sequence length="1440" mass="159458">MPPKSKKAWTGILTNPLEFAYPPVAKGAQQTQRIPIWIDSSSHTELLQCPKCEEFIMIATRTSFQHWLGHQGSQTCEKAQRKLERQRSTAGANAALRINTVEISSSLTSVLGTSSKIVLPPSSPPAPSSPPIASPERSPTPQLPSPTVPLDSESIQYTPFIVISPTEPSDTEAQVPRVEIDKSYHAEASNPCRGLPVRWTAGSVWSSYAFWQHESPDYSWYPIGFSGDHTIVLWSKHCCNQLQTLDEIAYSRCKRCAALEKSSTLESNLERAQNAKPSTPHKYLSPIQMSELLRKSRDVSLRQRGQIRSLRRQVMRLKTKVSNDNRIFMKLASHDVPGASRILDVSLRRGDSSDVIMRKLEGAISGAFRPKGKWSEREFDIAYLVKALGGPRLSFVLQNAKHSPSVATLKRNKPTPTVIVSIDTPTDEEISANIEIMLGSRPPPSNIAVGQNLMIDGIATEQVPRYDEKNNTVVGLCKEHSTGQKKTIDGLADIEALRKGLQDDNWHYAKEGIVFTLAPMSDLDNYWPSPVLIVPSCGTGKGPDMAKLIARWIKIYNGHRSGRARHGEIVNVSTDGESSFRGARYELGLKAPASRGSDVLRGLSGLNTHVGDNDLLGCCDPKHIFKRFAQNLRSATLQITLGDTAIGHHDIPAALRHSEVTEERINMLLNPQDKQNVPIALDLIKELRNTTVPNSPASKRIQHVKLLAELYSFFIVPFTDTTLSLAAQIRMLSTYAHLTFALYCKHRQDFMKGALYGDSMSIVKSIIILVARWQVEDGEIIFYIILIGTDRIEGVFSHVRTQDHARNCDILQLGNKSSIGAEINRILLRWPDLHRGHEKRDIKDSKGEDHINPASWDITADLTVGSVVLGAEFFGGRTDATKWLWDNLQIEIDWDAEYGPDFKNDFLKPFGDYVGSNAADEADGEEQGVESAAVPVDLGITPEATELEASEEEILGMESESAPAASTEPESGENTTQSNRKYLFKDGKRYHKSSVVVKMLISPSSRKVVIRQFRAAGMTIHDLMLPTTKEHIFNGDLGSFLCQGVGSERSVALAVLEVSHFRQGAPGSGKILFQIERTELEKSNIFVVGQILELAWDAQYLEGSWIWTKKYKKLTDSSSTGKGSTGLTVTIPGTRFSLLQPLIRTGDDAAKHTWVLTPSQLERAKKDLWLLLEPESDEVLSTIDSIPKFTSSDLPYRQNGKIALAVEDASCLLVTKHDGEATVPCYLCGLILKLKNMRNHVGGHILKAARDIVDPVLRSDINPSEMAESSPCGWCGRYTTPCRTQFKDLGKDKYAVLSNCEYHYTQMKYAPASKFSKATPCTNVPIACLLCSTAESELGSPTQHITTVWKYNLQTHLATHHLQEDGAYPLLPPRMLLAAYTSKAEEHAMGILEEKTLDARGLLGLPLESEGMIMIEEDLKRGRSDSASKATSAPKRKRKT</sequence>
<dbReference type="OrthoDB" id="3048541at2759"/>
<comment type="caution">
    <text evidence="2">The sequence shown here is derived from an EMBL/GenBank/DDBJ whole genome shotgun (WGS) entry which is preliminary data.</text>
</comment>
<evidence type="ECO:0000313" key="3">
    <source>
        <dbReference type="Proteomes" id="UP000521943"/>
    </source>
</evidence>
<evidence type="ECO:0000313" key="2">
    <source>
        <dbReference type="EMBL" id="KAF6764585.1"/>
    </source>
</evidence>
<organism evidence="2 3">
    <name type="scientific">Ephemerocybe angulata</name>
    <dbReference type="NCBI Taxonomy" id="980116"/>
    <lineage>
        <taxon>Eukaryota</taxon>
        <taxon>Fungi</taxon>
        <taxon>Dikarya</taxon>
        <taxon>Basidiomycota</taxon>
        <taxon>Agaricomycotina</taxon>
        <taxon>Agaricomycetes</taxon>
        <taxon>Agaricomycetidae</taxon>
        <taxon>Agaricales</taxon>
        <taxon>Agaricineae</taxon>
        <taxon>Psathyrellaceae</taxon>
        <taxon>Ephemerocybe</taxon>
    </lineage>
</organism>
<dbReference type="Proteomes" id="UP000521943">
    <property type="component" value="Unassembled WGS sequence"/>
</dbReference>
<gene>
    <name evidence="2" type="ORF">DFP72DRAFT_1059553</name>
</gene>
<evidence type="ECO:0000256" key="1">
    <source>
        <dbReference type="SAM" id="MobiDB-lite"/>
    </source>
</evidence>
<proteinExistence type="predicted"/>
<dbReference type="EMBL" id="JACGCI010000004">
    <property type="protein sequence ID" value="KAF6764585.1"/>
    <property type="molecule type" value="Genomic_DNA"/>
</dbReference>
<feature type="region of interest" description="Disordered" evidence="1">
    <location>
        <begin position="1418"/>
        <end position="1440"/>
    </location>
</feature>